<protein>
    <submittedName>
        <fullName evidence="9">Hook microtubule-tethering protein 1</fullName>
    </submittedName>
</protein>
<keyword evidence="5 7" id="KW-0175">Coiled coil</keyword>
<dbReference type="Ensembl" id="ENSCCRT00000095707.2">
    <property type="protein sequence ID" value="ENSCCRP00000088094.2"/>
    <property type="gene ID" value="ENSCCRG00000045321.2"/>
</dbReference>
<dbReference type="FunFam" id="1.10.418.10:FF:000024">
    <property type="entry name" value="Hook homolog 3 (Drosophila)"/>
    <property type="match status" value="1"/>
</dbReference>
<dbReference type="GO" id="GO:0031122">
    <property type="term" value="P:cytoplasmic microtubule organization"/>
    <property type="evidence" value="ECO:0007669"/>
    <property type="project" value="InterPro"/>
</dbReference>
<accession>A0A8C1F8L3</accession>
<feature type="coiled-coil region" evidence="7">
    <location>
        <begin position="164"/>
        <end position="409"/>
    </location>
</feature>
<dbReference type="InterPro" id="IPR043936">
    <property type="entry name" value="HOOK_N"/>
</dbReference>
<sequence length="701" mass="81564">HLFCAEDPFSQFLQTFKTAGPCKTVEDLTSGAAMSQALHQIDPSWFSESWLARIKEDVGDNVRLKMNNLKKILQMMVDYYNEVLAQKMTEFPLPDLVRVVEQFDQVELGRLLQLILGCAVKCDRKQEYIQIIMTLEESVQHVVMTAIQELMSKETVSQLGTEHLGDFEEQLKKALEDLTEVMAEKEELAQRCQELDVQVTMLQEERNSLLAENDLLTDRSSQLDTFDNPSTPSGRKHSQLQLQLEQLQEENFRLEAAKDDYRIHCEELEKQLVELQHRNDELTSLAEESRALKDELDILRSCSDRAVKLEASVETYRKKLEDLGDLRRQMRVLEEKNMTYMHNTVSLEEELRKANAARAQLETYKRQGQELHSKLSDESRRGDNLAFEMKKFQEKYDALLKEKERISIERDTLREINEELRCTQAQRACKILVTTEGHLYLCMLIVYVCFSREKFIRLQHENKMLRLQQEESENERITELQEQLEEARRARSQLDTENRLNRERISELQQQVEDLQKALQTQGTKPEDVSVCLSHLVAQDEIMKKKELLEDLQPDATQTSVKMDELAAALKKKDEDMRAMEERYKMYLEKARDVIRALDPKLNPASAEIQSLKALLSEKEKRIIALERECEQAKLREYEEKLIVTAWNNKSLNFQKMAIESRLSGRSNSLVPPGQSFLAQQRQVTNARRNMSINVPAPSSK</sequence>
<evidence type="ECO:0000313" key="10">
    <source>
        <dbReference type="Proteomes" id="UP001108240"/>
    </source>
</evidence>
<dbReference type="PANTHER" id="PTHR18947">
    <property type="entry name" value="HOOK PROTEINS"/>
    <property type="match status" value="1"/>
</dbReference>
<reference evidence="9" key="1">
    <citation type="submission" date="2025-08" db="UniProtKB">
        <authorList>
            <consortium name="Ensembl"/>
        </authorList>
    </citation>
    <scope>IDENTIFICATION</scope>
</reference>
<evidence type="ECO:0000256" key="6">
    <source>
        <dbReference type="ARBA" id="ARBA00023212"/>
    </source>
</evidence>
<dbReference type="GO" id="GO:0010256">
    <property type="term" value="P:endomembrane system organization"/>
    <property type="evidence" value="ECO:0007669"/>
    <property type="project" value="UniProtKB-ARBA"/>
</dbReference>
<dbReference type="Proteomes" id="UP001108240">
    <property type="component" value="Unplaced"/>
</dbReference>
<dbReference type="InterPro" id="IPR008636">
    <property type="entry name" value="Hook_C"/>
</dbReference>
<keyword evidence="4" id="KW-0493">Microtubule</keyword>
<comment type="subcellular location">
    <subcellularLocation>
        <location evidence="1">Cytoplasm</location>
        <location evidence="1">Cytoskeleton</location>
    </subcellularLocation>
</comment>
<dbReference type="GeneTree" id="ENSGT00940000159251"/>
<keyword evidence="6" id="KW-0206">Cytoskeleton</keyword>
<dbReference type="Pfam" id="PF05622">
    <property type="entry name" value="HOOK"/>
    <property type="match status" value="1"/>
</dbReference>
<proteinExistence type="inferred from homology"/>
<evidence type="ECO:0000256" key="7">
    <source>
        <dbReference type="SAM" id="Coils"/>
    </source>
</evidence>
<keyword evidence="3" id="KW-0963">Cytoplasm</keyword>
<evidence type="ECO:0000256" key="4">
    <source>
        <dbReference type="ARBA" id="ARBA00022701"/>
    </source>
</evidence>
<keyword evidence="10" id="KW-1185">Reference proteome</keyword>
<feature type="domain" description="Calponin-homology (CH)" evidence="8">
    <location>
        <begin position="3"/>
        <end position="119"/>
    </location>
</feature>
<dbReference type="AlphaFoldDB" id="A0A8C1F8L3"/>
<dbReference type="Pfam" id="PF19047">
    <property type="entry name" value="HOOK_N"/>
    <property type="match status" value="1"/>
</dbReference>
<dbReference type="GO" id="GO:0030705">
    <property type="term" value="P:cytoskeleton-dependent intracellular transport"/>
    <property type="evidence" value="ECO:0007669"/>
    <property type="project" value="InterPro"/>
</dbReference>
<organism evidence="9 10">
    <name type="scientific">Cyprinus carpio carpio</name>
    <dbReference type="NCBI Taxonomy" id="630221"/>
    <lineage>
        <taxon>Eukaryota</taxon>
        <taxon>Metazoa</taxon>
        <taxon>Chordata</taxon>
        <taxon>Craniata</taxon>
        <taxon>Vertebrata</taxon>
        <taxon>Euteleostomi</taxon>
        <taxon>Actinopterygii</taxon>
        <taxon>Neopterygii</taxon>
        <taxon>Teleostei</taxon>
        <taxon>Ostariophysi</taxon>
        <taxon>Cypriniformes</taxon>
        <taxon>Cyprinidae</taxon>
        <taxon>Cyprininae</taxon>
        <taxon>Cyprinus</taxon>
    </lineage>
</organism>
<dbReference type="InterPro" id="IPR001715">
    <property type="entry name" value="CH_dom"/>
</dbReference>
<evidence type="ECO:0000256" key="2">
    <source>
        <dbReference type="ARBA" id="ARBA00006946"/>
    </source>
</evidence>
<evidence type="ECO:0000256" key="3">
    <source>
        <dbReference type="ARBA" id="ARBA00022490"/>
    </source>
</evidence>
<comment type="similarity">
    <text evidence="2">Belongs to the hook family.</text>
</comment>
<dbReference type="GO" id="GO:0005813">
    <property type="term" value="C:centrosome"/>
    <property type="evidence" value="ECO:0007669"/>
    <property type="project" value="TreeGrafter"/>
</dbReference>
<evidence type="ECO:0000256" key="1">
    <source>
        <dbReference type="ARBA" id="ARBA00004245"/>
    </source>
</evidence>
<dbReference type="GO" id="GO:0005874">
    <property type="term" value="C:microtubule"/>
    <property type="evidence" value="ECO:0007669"/>
    <property type="project" value="UniProtKB-KW"/>
</dbReference>
<dbReference type="GO" id="GO:0008017">
    <property type="term" value="F:microtubule binding"/>
    <property type="evidence" value="ECO:0007669"/>
    <property type="project" value="InterPro"/>
</dbReference>
<dbReference type="GO" id="GO:0005737">
    <property type="term" value="C:cytoplasm"/>
    <property type="evidence" value="ECO:0007669"/>
    <property type="project" value="TreeGrafter"/>
</dbReference>
<dbReference type="InterPro" id="IPR036872">
    <property type="entry name" value="CH_dom_sf"/>
</dbReference>
<dbReference type="PROSITE" id="PS50021">
    <property type="entry name" value="CH"/>
    <property type="match status" value="1"/>
</dbReference>
<name>A0A8C1F8L3_CYPCA</name>
<dbReference type="GO" id="GO:0051959">
    <property type="term" value="F:dynein light intermediate chain binding"/>
    <property type="evidence" value="ECO:0007669"/>
    <property type="project" value="TreeGrafter"/>
</dbReference>
<dbReference type="SUPFAM" id="SSF116907">
    <property type="entry name" value="Hook domain"/>
    <property type="match status" value="1"/>
</dbReference>
<evidence type="ECO:0000256" key="5">
    <source>
        <dbReference type="ARBA" id="ARBA00023054"/>
    </source>
</evidence>
<reference evidence="9" key="2">
    <citation type="submission" date="2025-09" db="UniProtKB">
        <authorList>
            <consortium name="Ensembl"/>
        </authorList>
    </citation>
    <scope>IDENTIFICATION</scope>
</reference>
<evidence type="ECO:0000313" key="9">
    <source>
        <dbReference type="Ensembl" id="ENSCCRP00000088094.2"/>
    </source>
</evidence>
<feature type="coiled-coil region" evidence="7">
    <location>
        <begin position="455"/>
        <end position="525"/>
    </location>
</feature>
<evidence type="ECO:0000259" key="8">
    <source>
        <dbReference type="PROSITE" id="PS50021"/>
    </source>
</evidence>
<feature type="coiled-coil region" evidence="7">
    <location>
        <begin position="563"/>
        <end position="636"/>
    </location>
</feature>
<dbReference type="PANTHER" id="PTHR18947:SF36">
    <property type="entry name" value="PROTEIN HOOK HOMOLOG 1"/>
    <property type="match status" value="1"/>
</dbReference>
<dbReference type="Gene3D" id="1.10.418.10">
    <property type="entry name" value="Calponin-like domain"/>
    <property type="match status" value="1"/>
</dbReference>